<dbReference type="InterPro" id="IPR041679">
    <property type="entry name" value="DNA2/NAM7-like_C"/>
</dbReference>
<keyword evidence="4" id="KW-0067">ATP-binding</keyword>
<evidence type="ECO:0000256" key="2">
    <source>
        <dbReference type="ARBA" id="ARBA00022801"/>
    </source>
</evidence>
<dbReference type="GO" id="GO:0043139">
    <property type="term" value="F:5'-3' DNA helicase activity"/>
    <property type="evidence" value="ECO:0007669"/>
    <property type="project" value="TreeGrafter"/>
</dbReference>
<dbReference type="InterPro" id="IPR038720">
    <property type="entry name" value="YprB_RNase_H-like_dom"/>
</dbReference>
<dbReference type="InterPro" id="IPR019993">
    <property type="entry name" value="RecB_nuclease_TM0106_put"/>
</dbReference>
<dbReference type="InterPro" id="IPR050534">
    <property type="entry name" value="Coronavir_polyprotein_1ab"/>
</dbReference>
<dbReference type="GO" id="GO:0016787">
    <property type="term" value="F:hydrolase activity"/>
    <property type="evidence" value="ECO:0007669"/>
    <property type="project" value="UniProtKB-KW"/>
</dbReference>
<dbReference type="SUPFAM" id="SSF53098">
    <property type="entry name" value="Ribonuclease H-like"/>
    <property type="match status" value="1"/>
</dbReference>
<evidence type="ECO:0000259" key="6">
    <source>
        <dbReference type="Pfam" id="PF13482"/>
    </source>
</evidence>
<organism evidence="7 8">
    <name type="scientific">Mycolicibacterium thermoresistibile</name>
    <name type="common">Mycobacterium thermoresistibile</name>
    <dbReference type="NCBI Taxonomy" id="1797"/>
    <lineage>
        <taxon>Bacteria</taxon>
        <taxon>Bacillati</taxon>
        <taxon>Actinomycetota</taxon>
        <taxon>Actinomycetes</taxon>
        <taxon>Mycobacteriales</taxon>
        <taxon>Mycobacteriaceae</taxon>
        <taxon>Mycolicibacterium</taxon>
    </lineage>
</organism>
<comment type="caution">
    <text evidence="7">The sequence shown here is derived from an EMBL/GenBank/DDBJ whole genome shotgun (WGS) entry which is preliminary data.</text>
</comment>
<dbReference type="STRING" id="1797.RMCT_1997"/>
<dbReference type="GO" id="GO:0005524">
    <property type="term" value="F:ATP binding"/>
    <property type="evidence" value="ECO:0007669"/>
    <property type="project" value="UniProtKB-KW"/>
</dbReference>
<reference evidence="8" key="2">
    <citation type="submission" date="2016-02" db="EMBL/GenBank/DDBJ databases">
        <title>Draft genome sequence of five rapidly growing Mycobacterium species.</title>
        <authorList>
            <person name="Katahira K."/>
            <person name="Gotou Y."/>
            <person name="Iida K."/>
            <person name="Ogura Y."/>
            <person name="Hayashi T."/>
        </authorList>
    </citation>
    <scope>NUCLEOTIDE SEQUENCE [LARGE SCALE GENOMIC DNA]</scope>
    <source>
        <strain evidence="8">JCM6362</strain>
    </source>
</reference>
<evidence type="ECO:0000259" key="5">
    <source>
        <dbReference type="Pfam" id="PF13087"/>
    </source>
</evidence>
<proteinExistence type="predicted"/>
<keyword evidence="1" id="KW-0547">Nucleotide-binding</keyword>
<feature type="domain" description="DNA2/NAM7 helicase-like C-terminal" evidence="5">
    <location>
        <begin position="938"/>
        <end position="1111"/>
    </location>
</feature>
<sequence>MFVAADRVIYSASDLAAAARCEYALLRSFDAELGWGPPVAVDDGMLTRTVELGDAHERRHLEALREASDDADDPVTVIGRPAYTVEGLTAAAEATLRAVQRRAPVIYQATMFDGRFVGFADFLVHEPADDGGRYRLRDTKLARSAKVEALLQLAAYAEALIAAGVPVAPEVELVLGDGHTVRYRVDELLPVYAPRRAALERLLDEHLAGGRPVRWEDEEVRACFRCPECRSRVAESDDLLLVAGMRVSQRARLLDAGITTRTALARHRGPVPGLPARTVDALTEQARLQIEAGDTGKPPFVVADPQPLALLPDPDKGDLFFDFEGDPLWTVDGREWGLEYLWGVLESGGRFTALWAHDRAEERRALADFLAFVRKRRRRYPNMHIYHYAAYEKTTLLRLAGRYGVGEDEVDELLRSGVLVDLFPLVRKSLRVGTENYSLKSLEPLYMGAELRAGDVTTAAESINMYARFTELTAAGRHDEARTVLKEIEDYNHYDCRSTRKLRDWLLTLAFESGVPPLGPQPVVTDHTDDEEPDDVAAALSAFAGDTVEQRTAEQTAVALLAAARGYHRRERKPFWWAHFDRLNNPVDEWGDSSDVFLADNAVVVEDWHKPPRARKLQRHTRLTGTLAAGALGDRVFALYEPPAPRHLTNDPDRRAAGDADVIAVDDPAVPTEVVICERVDDGGQFDQLPFALTPGQLIPTEPLRKSIDDTAAAVAAGLPALPDTAVVDLLARRTPRTRSGAALPHTGDAIGDITAALLDLDSSFVAVHGPPGTGKTYTAARVIARLVTEHRWRVGVVAQSHAVVENLFGDLIGAGVAPELIAKKKHAPDPAWREIDPAGYAAFLDDHDGCVIGGTAWDFAHPNRVPPERLDVLVIEEAGQFCLANTIAVARAARNLLLLGDPQQLPQVSQGHHPEPVDCSALGWLVAEHRTLPERFGYFLDRSHRMHPAVCARVSRLAYENRLHSAEERTAARRLAGHPPGVRVLTVEHLGNSTSSPEEADAIVAEIGRLLGAEWTDEHGTRGLRPEDVLVVAPYNAQVVLLRRCLDEAGLSGVDVGTVDKFQGRQAPVVFISMTASSIDDVPRGISFLLNRNRLNVAVSRAQYASVVVRSAALTDYLPSTPDGLVELGAFLTLTG</sequence>
<name>A0A100XEE5_MYCTH</name>
<dbReference type="Proteomes" id="UP000069654">
    <property type="component" value="Unassembled WGS sequence"/>
</dbReference>
<evidence type="ECO:0000256" key="3">
    <source>
        <dbReference type="ARBA" id="ARBA00022806"/>
    </source>
</evidence>
<keyword evidence="3" id="KW-0347">Helicase</keyword>
<dbReference type="Pfam" id="PF13087">
    <property type="entry name" value="AAA_12"/>
    <property type="match status" value="1"/>
</dbReference>
<dbReference type="SUPFAM" id="SSF52540">
    <property type="entry name" value="P-loop containing nucleoside triphosphate hydrolases"/>
    <property type="match status" value="1"/>
</dbReference>
<dbReference type="OMA" id="VYHYAAY"/>
<dbReference type="InterPro" id="IPR027417">
    <property type="entry name" value="P-loop_NTPase"/>
</dbReference>
<dbReference type="PANTHER" id="PTHR43788:SF8">
    <property type="entry name" value="DNA-BINDING PROTEIN SMUBP-2"/>
    <property type="match status" value="1"/>
</dbReference>
<dbReference type="CDD" id="cd17934">
    <property type="entry name" value="DEXXQc_Upf1-like"/>
    <property type="match status" value="1"/>
</dbReference>
<evidence type="ECO:0000313" key="8">
    <source>
        <dbReference type="Proteomes" id="UP000069654"/>
    </source>
</evidence>
<reference evidence="7 8" key="1">
    <citation type="journal article" date="2016" name="Genome Announc.">
        <title>Draft Genome Sequences of Five Rapidly Growing Mycobacterium Species, M. thermoresistibile, M. fortuitum subsp. acetamidolyticum, M. canariasense, M. brisbanense, and M. novocastrense.</title>
        <authorList>
            <person name="Katahira K."/>
            <person name="Ogura Y."/>
            <person name="Gotoh Y."/>
            <person name="Hayashi T."/>
        </authorList>
    </citation>
    <scope>NUCLEOTIDE SEQUENCE [LARGE SCALE GENOMIC DNA]</scope>
    <source>
        <strain evidence="7 8">JCM6362</strain>
    </source>
</reference>
<gene>
    <name evidence="7" type="ORF">RMCT_1997</name>
</gene>
<accession>A0A100XEE5</accession>
<dbReference type="PANTHER" id="PTHR43788">
    <property type="entry name" value="DNA2/NAM7 HELICASE FAMILY MEMBER"/>
    <property type="match status" value="1"/>
</dbReference>
<dbReference type="Pfam" id="PF13482">
    <property type="entry name" value="RNase_H_2"/>
    <property type="match status" value="1"/>
</dbReference>
<dbReference type="CDD" id="cd18808">
    <property type="entry name" value="SF1_C_Upf1"/>
    <property type="match status" value="1"/>
</dbReference>
<evidence type="ECO:0000256" key="4">
    <source>
        <dbReference type="ARBA" id="ARBA00022840"/>
    </source>
</evidence>
<evidence type="ECO:0000256" key="1">
    <source>
        <dbReference type="ARBA" id="ARBA00022741"/>
    </source>
</evidence>
<protein>
    <submittedName>
        <fullName evidence="7">RecB family nuclease</fullName>
    </submittedName>
</protein>
<dbReference type="InterPro" id="IPR047187">
    <property type="entry name" value="SF1_C_Upf1"/>
</dbReference>
<dbReference type="Pfam" id="PF13604">
    <property type="entry name" value="AAA_30"/>
    <property type="match status" value="1"/>
</dbReference>
<keyword evidence="2" id="KW-0378">Hydrolase</keyword>
<dbReference type="NCBIfam" id="TIGR03491">
    <property type="entry name" value="TM0106 family RecB-like putative nuclease"/>
    <property type="match status" value="1"/>
</dbReference>
<dbReference type="Gene3D" id="3.40.50.300">
    <property type="entry name" value="P-loop containing nucleotide triphosphate hydrolases"/>
    <property type="match status" value="2"/>
</dbReference>
<feature type="domain" description="YprB ribonuclease H-like" evidence="6">
    <location>
        <begin position="319"/>
        <end position="506"/>
    </location>
</feature>
<dbReference type="RefSeq" id="WP_003923699.1">
    <property type="nucleotide sequence ID" value="NZ_BCTB01000011.1"/>
</dbReference>
<dbReference type="EMBL" id="BCTB01000011">
    <property type="protein sequence ID" value="GAT15027.1"/>
    <property type="molecule type" value="Genomic_DNA"/>
</dbReference>
<dbReference type="InterPro" id="IPR012337">
    <property type="entry name" value="RNaseH-like_sf"/>
</dbReference>
<dbReference type="OrthoDB" id="9757917at2"/>
<dbReference type="AlphaFoldDB" id="A0A100XEE5"/>
<evidence type="ECO:0000313" key="7">
    <source>
        <dbReference type="EMBL" id="GAT15027.1"/>
    </source>
</evidence>